<keyword evidence="1" id="KW-1133">Transmembrane helix</keyword>
<dbReference type="KEGG" id="cpri:FZC34_00775"/>
<keyword evidence="1" id="KW-0812">Transmembrane</keyword>
<evidence type="ECO:0000313" key="3">
    <source>
        <dbReference type="Proteomes" id="UP000325004"/>
    </source>
</evidence>
<evidence type="ECO:0000313" key="2">
    <source>
        <dbReference type="EMBL" id="QEK38451.1"/>
    </source>
</evidence>
<dbReference type="AlphaFoldDB" id="A0A5C0UFJ6"/>
<keyword evidence="3" id="KW-1185">Reference proteome</keyword>
<evidence type="ECO:0008006" key="4">
    <source>
        <dbReference type="Google" id="ProtNLM"/>
    </source>
</evidence>
<dbReference type="RefSeq" id="WP_148971567.1">
    <property type="nucleotide sequence ID" value="NZ_CP043316.1"/>
</dbReference>
<dbReference type="InterPro" id="IPR045584">
    <property type="entry name" value="Pilin-like"/>
</dbReference>
<protein>
    <recommendedName>
        <fullName evidence="4">Type II secretion system protein</fullName>
    </recommendedName>
</protein>
<proteinExistence type="predicted"/>
<dbReference type="SUPFAM" id="SSF54523">
    <property type="entry name" value="Pili subunits"/>
    <property type="match status" value="1"/>
</dbReference>
<name>A0A5C0UFJ6_9PROT</name>
<sequence>MKCSFKAFSLLEISFVLIIASLLMFGGMKGMQLVEKARVYRAASEMRLCLTAIESFKIEYAQHPCISNRFNVNTVVGSSNAGPNQDLQKVLWKNLHKSGLIKSSINSDRQSPLGGSYHVQYSKGFFNIIVGSANDFCNKGVLTGKQVLLMIEYLDLDEEEYEIVTKLGGNCIVLQSLFADSQDRYMIIFKTKEH</sequence>
<dbReference type="Proteomes" id="UP000325004">
    <property type="component" value="Chromosome"/>
</dbReference>
<dbReference type="EMBL" id="CP043316">
    <property type="protein sequence ID" value="QEK38451.1"/>
    <property type="molecule type" value="Genomic_DNA"/>
</dbReference>
<organism evidence="2 3">
    <name type="scientific">Candidatus Cytomitobacter primus</name>
    <dbReference type="NCBI Taxonomy" id="2066024"/>
    <lineage>
        <taxon>Bacteria</taxon>
        <taxon>Pseudomonadati</taxon>
        <taxon>Pseudomonadota</taxon>
        <taxon>Alphaproteobacteria</taxon>
        <taxon>Holosporales</taxon>
        <taxon>Holosporaceae</taxon>
        <taxon>Candidatus Cytomitobacter</taxon>
    </lineage>
</organism>
<accession>A0A5C0UFJ6</accession>
<keyword evidence="1" id="KW-0472">Membrane</keyword>
<evidence type="ECO:0000256" key="1">
    <source>
        <dbReference type="SAM" id="Phobius"/>
    </source>
</evidence>
<gene>
    <name evidence="2" type="ORF">FZC34_00775</name>
</gene>
<feature type="transmembrane region" description="Helical" evidence="1">
    <location>
        <begin position="7"/>
        <end position="28"/>
    </location>
</feature>
<reference evidence="2 3" key="1">
    <citation type="submission" date="2019-08" db="EMBL/GenBank/DDBJ databases">
        <title>Highly reduced genomes of protist endosymbionts show evolutionary convergence.</title>
        <authorList>
            <person name="George E."/>
            <person name="Husnik F."/>
            <person name="Tashyreva D."/>
            <person name="Prokopchuk G."/>
            <person name="Horak A."/>
            <person name="Kwong W.K."/>
            <person name="Lukes J."/>
            <person name="Keeling P.J."/>
        </authorList>
    </citation>
    <scope>NUCLEOTIDE SEQUENCE [LARGE SCALE GENOMIC DNA]</scope>
    <source>
        <strain evidence="2">1604LC</strain>
    </source>
</reference>